<proteinExistence type="predicted"/>
<comment type="caution">
    <text evidence="1">The sequence shown here is derived from an EMBL/GenBank/DDBJ whole genome shotgun (WGS) entry which is preliminary data.</text>
</comment>
<gene>
    <name evidence="1" type="ORF">GCM10010126_57300</name>
</gene>
<organism evidence="1 2">
    <name type="scientific">Planomonospora parontospora</name>
    <dbReference type="NCBI Taxonomy" id="58119"/>
    <lineage>
        <taxon>Bacteria</taxon>
        <taxon>Bacillati</taxon>
        <taxon>Actinomycetota</taxon>
        <taxon>Actinomycetes</taxon>
        <taxon>Streptosporangiales</taxon>
        <taxon>Streptosporangiaceae</taxon>
        <taxon>Planomonospora</taxon>
    </lineage>
</organism>
<reference evidence="1" key="2">
    <citation type="submission" date="2022-09" db="EMBL/GenBank/DDBJ databases">
        <authorList>
            <person name="Sun Q."/>
            <person name="Ohkuma M."/>
        </authorList>
    </citation>
    <scope>NUCLEOTIDE SEQUENCE</scope>
    <source>
        <strain evidence="1">JCM 3093</strain>
    </source>
</reference>
<evidence type="ECO:0000313" key="2">
    <source>
        <dbReference type="Proteomes" id="UP000627984"/>
    </source>
</evidence>
<evidence type="ECO:0000313" key="1">
    <source>
        <dbReference type="EMBL" id="GGK90400.1"/>
    </source>
</evidence>
<name>A0AA37BMC1_9ACTN</name>
<sequence length="57" mass="6461">MTSAPAPSVVRLPARDRWYVVPAVLPIEVTEETAKLTVAEFFGLKQEELVESIYRAW</sequence>
<reference evidence="1" key="1">
    <citation type="journal article" date="2014" name="Int. J. Syst. Evol. Microbiol.">
        <title>Complete genome sequence of Corynebacterium casei LMG S-19264T (=DSM 44701T), isolated from a smear-ripened cheese.</title>
        <authorList>
            <consortium name="US DOE Joint Genome Institute (JGI-PGF)"/>
            <person name="Walter F."/>
            <person name="Albersmeier A."/>
            <person name="Kalinowski J."/>
            <person name="Ruckert C."/>
        </authorList>
    </citation>
    <scope>NUCLEOTIDE SEQUENCE</scope>
    <source>
        <strain evidence="1">JCM 3093</strain>
    </source>
</reference>
<protein>
    <submittedName>
        <fullName evidence="1">Uncharacterized protein</fullName>
    </submittedName>
</protein>
<dbReference type="RefSeq" id="WP_191897531.1">
    <property type="nucleotide sequence ID" value="NZ_BMQD01000023.1"/>
</dbReference>
<dbReference type="AlphaFoldDB" id="A0AA37BMC1"/>
<dbReference type="EMBL" id="BMQD01000023">
    <property type="protein sequence ID" value="GGK90400.1"/>
    <property type="molecule type" value="Genomic_DNA"/>
</dbReference>
<accession>A0AA37BMC1</accession>
<dbReference type="Proteomes" id="UP000627984">
    <property type="component" value="Unassembled WGS sequence"/>
</dbReference>